<organism evidence="1 2">
    <name type="scientific">Colletotrichum asianum</name>
    <dbReference type="NCBI Taxonomy" id="702518"/>
    <lineage>
        <taxon>Eukaryota</taxon>
        <taxon>Fungi</taxon>
        <taxon>Dikarya</taxon>
        <taxon>Ascomycota</taxon>
        <taxon>Pezizomycotina</taxon>
        <taxon>Sordariomycetes</taxon>
        <taxon>Hypocreomycetidae</taxon>
        <taxon>Glomerellales</taxon>
        <taxon>Glomerellaceae</taxon>
        <taxon>Colletotrichum</taxon>
        <taxon>Colletotrichum gloeosporioides species complex</taxon>
    </lineage>
</organism>
<sequence length="80" mass="8726">MHAEVAVEDARRCYRGIGQPRVALLLGLLIDFANDRRLHRLGGGNVNHLASTCPSSSIWTVGVRQSCPYRAQTSVTFVGC</sequence>
<evidence type="ECO:0000313" key="1">
    <source>
        <dbReference type="EMBL" id="KAF0325991.1"/>
    </source>
</evidence>
<gene>
    <name evidence="1" type="ORF">GQ607_006809</name>
</gene>
<evidence type="ECO:0000313" key="2">
    <source>
        <dbReference type="Proteomes" id="UP000434172"/>
    </source>
</evidence>
<reference evidence="1 2" key="1">
    <citation type="submission" date="2019-12" db="EMBL/GenBank/DDBJ databases">
        <title>A genome sequence resource for the geographically widespread anthracnose pathogen Colletotrichum asianum.</title>
        <authorList>
            <person name="Meng Y."/>
        </authorList>
    </citation>
    <scope>NUCLEOTIDE SEQUENCE [LARGE SCALE GENOMIC DNA]</scope>
    <source>
        <strain evidence="1 2">ICMP 18580</strain>
    </source>
</reference>
<feature type="non-terminal residue" evidence="1">
    <location>
        <position position="80"/>
    </location>
</feature>
<dbReference type="EMBL" id="WOWK01000033">
    <property type="protein sequence ID" value="KAF0325991.1"/>
    <property type="molecule type" value="Genomic_DNA"/>
</dbReference>
<name>A0A8H3ZTQ4_9PEZI</name>
<protein>
    <submittedName>
        <fullName evidence="1">Uncharacterized protein</fullName>
    </submittedName>
</protein>
<keyword evidence="2" id="KW-1185">Reference proteome</keyword>
<proteinExistence type="predicted"/>
<accession>A0A8H3ZTQ4</accession>
<dbReference type="Proteomes" id="UP000434172">
    <property type="component" value="Unassembled WGS sequence"/>
</dbReference>
<dbReference type="AlphaFoldDB" id="A0A8H3ZTQ4"/>
<comment type="caution">
    <text evidence="1">The sequence shown here is derived from an EMBL/GenBank/DDBJ whole genome shotgun (WGS) entry which is preliminary data.</text>
</comment>